<dbReference type="STRING" id="3880.A0A072UV57"/>
<proteinExistence type="predicted"/>
<dbReference type="SUPFAM" id="SSF81383">
    <property type="entry name" value="F-box domain"/>
    <property type="match status" value="1"/>
</dbReference>
<dbReference type="InterPro" id="IPR036047">
    <property type="entry name" value="F-box-like_dom_sf"/>
</dbReference>
<evidence type="ECO:0000313" key="4">
    <source>
        <dbReference type="Proteomes" id="UP000002051"/>
    </source>
</evidence>
<evidence type="ECO:0000313" key="3">
    <source>
        <dbReference type="EnsemblPlants" id="KEH33502"/>
    </source>
</evidence>
<gene>
    <name evidence="2" type="ordered locus">MTR_3g040700</name>
</gene>
<dbReference type="PANTHER" id="PTHR31293:SF16">
    <property type="entry name" value="RNI-LIKE SUPERFAMILY PROTEIN"/>
    <property type="match status" value="1"/>
</dbReference>
<dbReference type="HOGENOM" id="CLU_010721_1_0_1"/>
<reference evidence="2 4" key="2">
    <citation type="journal article" date="2014" name="BMC Genomics">
        <title>An improved genome release (version Mt4.0) for the model legume Medicago truncatula.</title>
        <authorList>
            <person name="Tang H."/>
            <person name="Krishnakumar V."/>
            <person name="Bidwell S."/>
            <person name="Rosen B."/>
            <person name="Chan A."/>
            <person name="Zhou S."/>
            <person name="Gentzbittel L."/>
            <person name="Childs K.L."/>
            <person name="Yandell M."/>
            <person name="Gundlach H."/>
            <person name="Mayer K.F."/>
            <person name="Schwartz D.C."/>
            <person name="Town C.D."/>
        </authorList>
    </citation>
    <scope>GENOME REANNOTATION</scope>
    <source>
        <strain evidence="2">A17</strain>
        <strain evidence="3 4">cv. Jemalong A17</strain>
    </source>
</reference>
<dbReference type="InterPro" id="IPR053781">
    <property type="entry name" value="F-box_AtFBL13-like"/>
</dbReference>
<accession>A0A072UV57</accession>
<protein>
    <submittedName>
        <fullName evidence="2">F-box/RNI/FBD-like domain protein</fullName>
    </submittedName>
</protein>
<name>A0A072UV57_MEDTR</name>
<feature type="domain" description="F-box" evidence="1">
    <location>
        <begin position="42"/>
        <end position="95"/>
    </location>
</feature>
<dbReference type="InterPro" id="IPR055294">
    <property type="entry name" value="FBL60-like"/>
</dbReference>
<dbReference type="InterPro" id="IPR032675">
    <property type="entry name" value="LRR_dom_sf"/>
</dbReference>
<dbReference type="Proteomes" id="UP000002051">
    <property type="component" value="Chromosome 3"/>
</dbReference>
<dbReference type="Pfam" id="PF08387">
    <property type="entry name" value="FBD"/>
    <property type="match status" value="1"/>
</dbReference>
<organism evidence="2 4">
    <name type="scientific">Medicago truncatula</name>
    <name type="common">Barrel medic</name>
    <name type="synonym">Medicago tribuloides</name>
    <dbReference type="NCBI Taxonomy" id="3880"/>
    <lineage>
        <taxon>Eukaryota</taxon>
        <taxon>Viridiplantae</taxon>
        <taxon>Streptophyta</taxon>
        <taxon>Embryophyta</taxon>
        <taxon>Tracheophyta</taxon>
        <taxon>Spermatophyta</taxon>
        <taxon>Magnoliopsida</taxon>
        <taxon>eudicotyledons</taxon>
        <taxon>Gunneridae</taxon>
        <taxon>Pentapetalae</taxon>
        <taxon>rosids</taxon>
        <taxon>fabids</taxon>
        <taxon>Fabales</taxon>
        <taxon>Fabaceae</taxon>
        <taxon>Papilionoideae</taxon>
        <taxon>50 kb inversion clade</taxon>
        <taxon>NPAAA clade</taxon>
        <taxon>Hologalegina</taxon>
        <taxon>IRL clade</taxon>
        <taxon>Trifolieae</taxon>
        <taxon>Medicago</taxon>
    </lineage>
</organism>
<dbReference type="SUPFAM" id="SSF52047">
    <property type="entry name" value="RNI-like"/>
    <property type="match status" value="1"/>
</dbReference>
<evidence type="ECO:0000313" key="2">
    <source>
        <dbReference type="EMBL" id="KEH33502.1"/>
    </source>
</evidence>
<dbReference type="PANTHER" id="PTHR31293">
    <property type="entry name" value="RNI-LIKE SUPERFAMILY PROTEIN"/>
    <property type="match status" value="1"/>
</dbReference>
<dbReference type="InterPro" id="IPR055411">
    <property type="entry name" value="LRR_FXL15/At3g58940/PEG3-like"/>
</dbReference>
<dbReference type="PROSITE" id="PS50181">
    <property type="entry name" value="FBOX"/>
    <property type="match status" value="1"/>
</dbReference>
<dbReference type="CDD" id="cd22160">
    <property type="entry name" value="F-box_AtFBL13-like"/>
    <property type="match status" value="1"/>
</dbReference>
<dbReference type="Gene3D" id="3.80.10.10">
    <property type="entry name" value="Ribonuclease Inhibitor"/>
    <property type="match status" value="1"/>
</dbReference>
<dbReference type="AlphaFoldDB" id="A0A072UV57"/>
<dbReference type="InterPro" id="IPR006566">
    <property type="entry name" value="FBD"/>
</dbReference>
<dbReference type="InterPro" id="IPR001810">
    <property type="entry name" value="F-box_dom"/>
</dbReference>
<dbReference type="Pfam" id="PF00646">
    <property type="entry name" value="F-box"/>
    <property type="match status" value="1"/>
</dbReference>
<evidence type="ECO:0000259" key="1">
    <source>
        <dbReference type="PROSITE" id="PS50181"/>
    </source>
</evidence>
<dbReference type="EnsemblPlants" id="KEH33502">
    <property type="protein sequence ID" value="KEH33502"/>
    <property type="gene ID" value="MTR_3g040700"/>
</dbReference>
<dbReference type="Pfam" id="PF24758">
    <property type="entry name" value="LRR_At5g56370"/>
    <property type="match status" value="1"/>
</dbReference>
<sequence length="439" mass="51124">MYIFVLKRKQLINQKKSLKLARHIPGLLEKMKSSSRLSIARADKISNLPDSILCHILSFISTKQAAITSVLSKRWRPLWRSVLALNFNSNDFKTFVRFVRVINSTMKQRDITEPIQSFRLKCPKYSSFDQKNLNQFVKFVLQRGIQNFYLHLPETCKIQTKLPHNILCCRTLEVLKLKSIMMVDFSHLVDIDLPCVKTLHLSRVYFGCHEHVMKLLSSCPIIEDLKTKCLHAPDGNERHPLEEKFRSFPNLFKARICDLSILISMVSTCVTQLPMFQSLTYLELNFRDQDWFLRGLWLLEVLKHSPKLQNLTIQECERLDSMYKTIWMDPPSAPECLSTWLKTCCIRGYRGTKYEFEFAKYIMQHSKSKRKRFGADSERKYEDLETKNMSLLSQRLGTTRAPTGTAVPPPKISFCCFCLDFKLLYLVLTEKSAVSCGTF</sequence>
<keyword evidence="4" id="KW-1185">Reference proteome</keyword>
<reference evidence="2 4" key="1">
    <citation type="journal article" date="2011" name="Nature">
        <title>The Medicago genome provides insight into the evolution of rhizobial symbioses.</title>
        <authorList>
            <person name="Young N.D."/>
            <person name="Debelle F."/>
            <person name="Oldroyd G.E."/>
            <person name="Geurts R."/>
            <person name="Cannon S.B."/>
            <person name="Udvardi M.K."/>
            <person name="Benedito V.A."/>
            <person name="Mayer K.F."/>
            <person name="Gouzy J."/>
            <person name="Schoof H."/>
            <person name="Van de Peer Y."/>
            <person name="Proost S."/>
            <person name="Cook D.R."/>
            <person name="Meyers B.C."/>
            <person name="Spannagl M."/>
            <person name="Cheung F."/>
            <person name="De Mita S."/>
            <person name="Krishnakumar V."/>
            <person name="Gundlach H."/>
            <person name="Zhou S."/>
            <person name="Mudge J."/>
            <person name="Bharti A.K."/>
            <person name="Murray J.D."/>
            <person name="Naoumkina M.A."/>
            <person name="Rosen B."/>
            <person name="Silverstein K.A."/>
            <person name="Tang H."/>
            <person name="Rombauts S."/>
            <person name="Zhao P.X."/>
            <person name="Zhou P."/>
            <person name="Barbe V."/>
            <person name="Bardou P."/>
            <person name="Bechner M."/>
            <person name="Bellec A."/>
            <person name="Berger A."/>
            <person name="Berges H."/>
            <person name="Bidwell S."/>
            <person name="Bisseling T."/>
            <person name="Choisne N."/>
            <person name="Couloux A."/>
            <person name="Denny R."/>
            <person name="Deshpande S."/>
            <person name="Dai X."/>
            <person name="Doyle J.J."/>
            <person name="Dudez A.M."/>
            <person name="Farmer A.D."/>
            <person name="Fouteau S."/>
            <person name="Franken C."/>
            <person name="Gibelin C."/>
            <person name="Gish J."/>
            <person name="Goldstein S."/>
            <person name="Gonzalez A.J."/>
            <person name="Green P.J."/>
            <person name="Hallab A."/>
            <person name="Hartog M."/>
            <person name="Hua A."/>
            <person name="Humphray S.J."/>
            <person name="Jeong D.H."/>
            <person name="Jing Y."/>
            <person name="Jocker A."/>
            <person name="Kenton S.M."/>
            <person name="Kim D.J."/>
            <person name="Klee K."/>
            <person name="Lai H."/>
            <person name="Lang C."/>
            <person name="Lin S."/>
            <person name="Macmil S.L."/>
            <person name="Magdelenat G."/>
            <person name="Matthews L."/>
            <person name="McCorrison J."/>
            <person name="Monaghan E.L."/>
            <person name="Mun J.H."/>
            <person name="Najar F.Z."/>
            <person name="Nicholson C."/>
            <person name="Noirot C."/>
            <person name="O'Bleness M."/>
            <person name="Paule C.R."/>
            <person name="Poulain J."/>
            <person name="Prion F."/>
            <person name="Qin B."/>
            <person name="Qu C."/>
            <person name="Retzel E.F."/>
            <person name="Riddle C."/>
            <person name="Sallet E."/>
            <person name="Samain S."/>
            <person name="Samson N."/>
            <person name="Sanders I."/>
            <person name="Saurat O."/>
            <person name="Scarpelli C."/>
            <person name="Schiex T."/>
            <person name="Segurens B."/>
            <person name="Severin A.J."/>
            <person name="Sherrier D.J."/>
            <person name="Shi R."/>
            <person name="Sims S."/>
            <person name="Singer S.R."/>
            <person name="Sinharoy S."/>
            <person name="Sterck L."/>
            <person name="Viollet A."/>
            <person name="Wang B.B."/>
            <person name="Wang K."/>
            <person name="Wang M."/>
            <person name="Wang X."/>
            <person name="Warfsmann J."/>
            <person name="Weissenbach J."/>
            <person name="White D.D."/>
            <person name="White J.D."/>
            <person name="Wiley G.B."/>
            <person name="Wincker P."/>
            <person name="Xing Y."/>
            <person name="Yang L."/>
            <person name="Yao Z."/>
            <person name="Ying F."/>
            <person name="Zhai J."/>
            <person name="Zhou L."/>
            <person name="Zuber A."/>
            <person name="Denarie J."/>
            <person name="Dixon R.A."/>
            <person name="May G.D."/>
            <person name="Schwartz D.C."/>
            <person name="Rogers J."/>
            <person name="Quetier F."/>
            <person name="Town C.D."/>
            <person name="Roe B.A."/>
        </authorList>
    </citation>
    <scope>NUCLEOTIDE SEQUENCE [LARGE SCALE GENOMIC DNA]</scope>
    <source>
        <strain evidence="2">A17</strain>
        <strain evidence="3 4">cv. Jemalong A17</strain>
    </source>
</reference>
<reference evidence="3" key="3">
    <citation type="submission" date="2015-04" db="UniProtKB">
        <authorList>
            <consortium name="EnsemblPlants"/>
        </authorList>
    </citation>
    <scope>IDENTIFICATION</scope>
    <source>
        <strain evidence="3">cv. Jemalong A17</strain>
    </source>
</reference>
<dbReference type="SMART" id="SM00256">
    <property type="entry name" value="FBOX"/>
    <property type="match status" value="1"/>
</dbReference>
<dbReference type="EMBL" id="CM001219">
    <property type="protein sequence ID" value="KEH33502.1"/>
    <property type="molecule type" value="Genomic_DNA"/>
</dbReference>